<keyword evidence="2" id="KW-1185">Reference proteome</keyword>
<proteinExistence type="predicted"/>
<feature type="non-terminal residue" evidence="1">
    <location>
        <position position="1"/>
    </location>
</feature>
<dbReference type="EMBL" id="LXQA010268819">
    <property type="protein sequence ID" value="MCI39565.1"/>
    <property type="molecule type" value="Genomic_DNA"/>
</dbReference>
<protein>
    <submittedName>
        <fullName evidence="1">Uncharacterized protein</fullName>
    </submittedName>
</protein>
<organism evidence="1 2">
    <name type="scientific">Trifolium medium</name>
    <dbReference type="NCBI Taxonomy" id="97028"/>
    <lineage>
        <taxon>Eukaryota</taxon>
        <taxon>Viridiplantae</taxon>
        <taxon>Streptophyta</taxon>
        <taxon>Embryophyta</taxon>
        <taxon>Tracheophyta</taxon>
        <taxon>Spermatophyta</taxon>
        <taxon>Magnoliopsida</taxon>
        <taxon>eudicotyledons</taxon>
        <taxon>Gunneridae</taxon>
        <taxon>Pentapetalae</taxon>
        <taxon>rosids</taxon>
        <taxon>fabids</taxon>
        <taxon>Fabales</taxon>
        <taxon>Fabaceae</taxon>
        <taxon>Papilionoideae</taxon>
        <taxon>50 kb inversion clade</taxon>
        <taxon>NPAAA clade</taxon>
        <taxon>Hologalegina</taxon>
        <taxon>IRL clade</taxon>
        <taxon>Trifolieae</taxon>
        <taxon>Trifolium</taxon>
    </lineage>
</organism>
<sequence>QPLNEARKQWPSSLHHANQYPNNSELVLKCQIAVKIRPYKHARDRKAKKTARPKFSVQEAKLFQATKKGF</sequence>
<evidence type="ECO:0000313" key="1">
    <source>
        <dbReference type="EMBL" id="MCI39565.1"/>
    </source>
</evidence>
<accession>A0A392RVD7</accession>
<name>A0A392RVD7_9FABA</name>
<evidence type="ECO:0000313" key="2">
    <source>
        <dbReference type="Proteomes" id="UP000265520"/>
    </source>
</evidence>
<dbReference type="Proteomes" id="UP000265520">
    <property type="component" value="Unassembled WGS sequence"/>
</dbReference>
<comment type="caution">
    <text evidence="1">The sequence shown here is derived from an EMBL/GenBank/DDBJ whole genome shotgun (WGS) entry which is preliminary data.</text>
</comment>
<dbReference type="AlphaFoldDB" id="A0A392RVD7"/>
<reference evidence="1 2" key="1">
    <citation type="journal article" date="2018" name="Front. Plant Sci.">
        <title>Red Clover (Trifolium pratense) and Zigzag Clover (T. medium) - A Picture of Genomic Similarities and Differences.</title>
        <authorList>
            <person name="Dluhosova J."/>
            <person name="Istvanek J."/>
            <person name="Nedelnik J."/>
            <person name="Repkova J."/>
        </authorList>
    </citation>
    <scope>NUCLEOTIDE SEQUENCE [LARGE SCALE GENOMIC DNA]</scope>
    <source>
        <strain evidence="2">cv. 10/8</strain>
        <tissue evidence="1">Leaf</tissue>
    </source>
</reference>